<keyword evidence="21" id="KW-1185">Reference proteome</keyword>
<evidence type="ECO:0000256" key="7">
    <source>
        <dbReference type="ARBA" id="ARBA00022801"/>
    </source>
</evidence>
<comment type="subcellular location">
    <subcellularLocation>
        <location evidence="3">Cytoplasm</location>
        <location evidence="3">Cytoskeleton</location>
        <location evidence="3">Spindle</location>
    </subcellularLocation>
    <subcellularLocation>
        <location evidence="4">Cytoplasm</location>
        <location evidence="4">Cytosol</location>
    </subcellularLocation>
    <subcellularLocation>
        <location evidence="2">Mitochondrion</location>
    </subcellularLocation>
    <subcellularLocation>
        <location evidence="1">Nucleus</location>
    </subcellularLocation>
</comment>
<dbReference type="SUPFAM" id="SSF54637">
    <property type="entry name" value="Thioesterase/thiol ester dehydrase-isomerase"/>
    <property type="match status" value="1"/>
</dbReference>
<evidence type="ECO:0000256" key="6">
    <source>
        <dbReference type="ARBA" id="ARBA00022490"/>
    </source>
</evidence>
<dbReference type="GO" id="GO:0006629">
    <property type="term" value="P:lipid metabolic process"/>
    <property type="evidence" value="ECO:0007669"/>
    <property type="project" value="UniProtKB-KW"/>
</dbReference>
<evidence type="ECO:0000256" key="3">
    <source>
        <dbReference type="ARBA" id="ARBA00004186"/>
    </source>
</evidence>
<evidence type="ECO:0000256" key="11">
    <source>
        <dbReference type="ARBA" id="ARBA00023212"/>
    </source>
</evidence>
<accession>A0A4Y7KS44</accession>
<keyword evidence="12" id="KW-0539">Nucleus</keyword>
<keyword evidence="8" id="KW-0007">Acetylation</keyword>
<dbReference type="AlphaFoldDB" id="A0A4Y7KS44"/>
<evidence type="ECO:0000256" key="2">
    <source>
        <dbReference type="ARBA" id="ARBA00004173"/>
    </source>
</evidence>
<dbReference type="Gramene" id="RZC75637">
    <property type="protein sequence ID" value="RZC75637"/>
    <property type="gene ID" value="C5167_051122"/>
</dbReference>
<keyword evidence="10" id="KW-0496">Mitochondrion</keyword>
<evidence type="ECO:0000256" key="8">
    <source>
        <dbReference type="ARBA" id="ARBA00022990"/>
    </source>
</evidence>
<dbReference type="InterPro" id="IPR029069">
    <property type="entry name" value="HotDog_dom_sf"/>
</dbReference>
<evidence type="ECO:0000256" key="10">
    <source>
        <dbReference type="ARBA" id="ARBA00023128"/>
    </source>
</evidence>
<name>A0A4Y7KS44_PAPSO</name>
<keyword evidence="9" id="KW-0443">Lipid metabolism</keyword>
<dbReference type="Gene3D" id="3.10.129.10">
    <property type="entry name" value="Hotdog Thioesterase"/>
    <property type="match status" value="1"/>
</dbReference>
<evidence type="ECO:0000313" key="21">
    <source>
        <dbReference type="Proteomes" id="UP000316621"/>
    </source>
</evidence>
<protein>
    <recommendedName>
        <fullName evidence="16">Acyl-coenzyme A thioesterase 13</fullName>
    </recommendedName>
    <alternativeName>
        <fullName evidence="17">Hotdog-fold thioesterase superfamily member 2</fullName>
    </alternativeName>
    <alternativeName>
        <fullName evidence="18">Thioesterase superfamily member 2</fullName>
    </alternativeName>
</protein>
<evidence type="ECO:0000256" key="16">
    <source>
        <dbReference type="ARBA" id="ARBA00067273"/>
    </source>
</evidence>
<dbReference type="CDD" id="cd03443">
    <property type="entry name" value="PaaI_thioesterase"/>
    <property type="match status" value="1"/>
</dbReference>
<keyword evidence="7" id="KW-0378">Hydrolase</keyword>
<evidence type="ECO:0000256" key="1">
    <source>
        <dbReference type="ARBA" id="ARBA00004123"/>
    </source>
</evidence>
<dbReference type="PANTHER" id="PTHR21660">
    <property type="entry name" value="THIOESTERASE SUPERFAMILY MEMBER-RELATED"/>
    <property type="match status" value="1"/>
</dbReference>
<comment type="function">
    <text evidence="14">Catalyzes the hydrolysis of acyl-CoAs into free fatty acids and coenzyme A (CoASH), regulating their respective intracellular levels. Has acyl-CoA thioesterase activity towards medium (C12) and long-chain (C18) fatty acyl-CoA substrates. Can also hydrolyze 3-hydroxyphenylacetyl-CoA and 3,4-dihydroxyphenylacetyl-CoA (in vitro). May play a role in controlling adaptive thermogenesis.</text>
</comment>
<comment type="subunit">
    <text evidence="15">Homotetramer. Interacts with PCTP.</text>
</comment>
<dbReference type="InterPro" id="IPR039298">
    <property type="entry name" value="ACOT13"/>
</dbReference>
<dbReference type="GO" id="GO:0005819">
    <property type="term" value="C:spindle"/>
    <property type="evidence" value="ECO:0007669"/>
    <property type="project" value="UniProtKB-SubCell"/>
</dbReference>
<dbReference type="OMA" id="KWLENPC"/>
<proteinExistence type="inferred from homology"/>
<dbReference type="InterPro" id="IPR006683">
    <property type="entry name" value="Thioestr_dom"/>
</dbReference>
<sequence>MTRNDDDDEVNTIPIQIAKEWLESTARGQTGREIDRQALQNLYSLHVQKGLIQCNFVVPKSLSDRDGNWRVGAIASLIDLIGASVVHTIHGNIHVSVDFNISFFSTIKVQEEVEIEAKVLGDKGSLFSFTVVIRKKENGDLVAVGKQWMSLYDLNHRSKL</sequence>
<keyword evidence="6" id="KW-0963">Cytoplasm</keyword>
<dbReference type="EMBL" id="CM010722">
    <property type="protein sequence ID" value="RZC75637.1"/>
    <property type="molecule type" value="Genomic_DNA"/>
</dbReference>
<evidence type="ECO:0000256" key="4">
    <source>
        <dbReference type="ARBA" id="ARBA00004514"/>
    </source>
</evidence>
<organism evidence="20 21">
    <name type="scientific">Papaver somniferum</name>
    <name type="common">Opium poppy</name>
    <dbReference type="NCBI Taxonomy" id="3469"/>
    <lineage>
        <taxon>Eukaryota</taxon>
        <taxon>Viridiplantae</taxon>
        <taxon>Streptophyta</taxon>
        <taxon>Embryophyta</taxon>
        <taxon>Tracheophyta</taxon>
        <taxon>Spermatophyta</taxon>
        <taxon>Magnoliopsida</taxon>
        <taxon>Ranunculales</taxon>
        <taxon>Papaveraceae</taxon>
        <taxon>Papaveroideae</taxon>
        <taxon>Papaver</taxon>
    </lineage>
</organism>
<reference evidence="20 21" key="1">
    <citation type="journal article" date="2018" name="Science">
        <title>The opium poppy genome and morphinan production.</title>
        <authorList>
            <person name="Guo L."/>
            <person name="Winzer T."/>
            <person name="Yang X."/>
            <person name="Li Y."/>
            <person name="Ning Z."/>
            <person name="He Z."/>
            <person name="Teodor R."/>
            <person name="Lu Y."/>
            <person name="Bowser T.A."/>
            <person name="Graham I.A."/>
            <person name="Ye K."/>
        </authorList>
    </citation>
    <scope>NUCLEOTIDE SEQUENCE [LARGE SCALE GENOMIC DNA]</scope>
    <source>
        <strain evidence="21">cv. HN1</strain>
        <tissue evidence="20">Leaves</tissue>
    </source>
</reference>
<evidence type="ECO:0000256" key="9">
    <source>
        <dbReference type="ARBA" id="ARBA00023098"/>
    </source>
</evidence>
<dbReference type="GO" id="GO:0005634">
    <property type="term" value="C:nucleus"/>
    <property type="evidence" value="ECO:0007669"/>
    <property type="project" value="UniProtKB-SubCell"/>
</dbReference>
<keyword evidence="11" id="KW-0206">Cytoskeleton</keyword>
<dbReference type="Pfam" id="PF03061">
    <property type="entry name" value="4HBT"/>
    <property type="match status" value="1"/>
</dbReference>
<comment type="catalytic activity">
    <reaction evidence="13">
        <text>a fatty acyl-CoA + H2O = a fatty acid + CoA + H(+)</text>
        <dbReference type="Rhea" id="RHEA:16781"/>
        <dbReference type="ChEBI" id="CHEBI:15377"/>
        <dbReference type="ChEBI" id="CHEBI:15378"/>
        <dbReference type="ChEBI" id="CHEBI:28868"/>
        <dbReference type="ChEBI" id="CHEBI:57287"/>
        <dbReference type="ChEBI" id="CHEBI:77636"/>
    </reaction>
    <physiologicalReaction direction="left-to-right" evidence="13">
        <dbReference type="Rhea" id="RHEA:16782"/>
    </physiologicalReaction>
</comment>
<evidence type="ECO:0000256" key="15">
    <source>
        <dbReference type="ARBA" id="ARBA00064709"/>
    </source>
</evidence>
<evidence type="ECO:0000256" key="12">
    <source>
        <dbReference type="ARBA" id="ARBA00023242"/>
    </source>
</evidence>
<feature type="domain" description="Thioesterase" evidence="19">
    <location>
        <begin position="72"/>
        <end position="139"/>
    </location>
</feature>
<dbReference type="FunFam" id="3.10.129.10:FF:000021">
    <property type="entry name" value="Acyl-coenzyme A thioesterase 13"/>
    <property type="match status" value="1"/>
</dbReference>
<evidence type="ECO:0000256" key="13">
    <source>
        <dbReference type="ARBA" id="ARBA00052976"/>
    </source>
</evidence>
<dbReference type="Proteomes" id="UP000316621">
    <property type="component" value="Chromosome 8"/>
</dbReference>
<gene>
    <name evidence="20" type="ORF">C5167_051122</name>
</gene>
<dbReference type="OrthoDB" id="46529at2759"/>
<dbReference type="GO" id="GO:0005739">
    <property type="term" value="C:mitochondrion"/>
    <property type="evidence" value="ECO:0007669"/>
    <property type="project" value="UniProtKB-SubCell"/>
</dbReference>
<evidence type="ECO:0000256" key="5">
    <source>
        <dbReference type="ARBA" id="ARBA00008324"/>
    </source>
</evidence>
<comment type="similarity">
    <text evidence="5">Belongs to the thioesterase PaaI family.</text>
</comment>
<dbReference type="GO" id="GO:0005829">
    <property type="term" value="C:cytosol"/>
    <property type="evidence" value="ECO:0007669"/>
    <property type="project" value="UniProtKB-SubCell"/>
</dbReference>
<evidence type="ECO:0000259" key="19">
    <source>
        <dbReference type="Pfam" id="PF03061"/>
    </source>
</evidence>
<dbReference type="STRING" id="3469.A0A4Y7KS44"/>
<dbReference type="PANTHER" id="PTHR21660:SF1">
    <property type="entry name" value="ACYL-COENZYME A THIOESTERASE 13"/>
    <property type="match status" value="1"/>
</dbReference>
<evidence type="ECO:0000256" key="14">
    <source>
        <dbReference type="ARBA" id="ARBA00058205"/>
    </source>
</evidence>
<evidence type="ECO:0000313" key="20">
    <source>
        <dbReference type="EMBL" id="RZC75637.1"/>
    </source>
</evidence>
<evidence type="ECO:0000256" key="17">
    <source>
        <dbReference type="ARBA" id="ARBA00081533"/>
    </source>
</evidence>
<evidence type="ECO:0000256" key="18">
    <source>
        <dbReference type="ARBA" id="ARBA00083956"/>
    </source>
</evidence>
<dbReference type="GO" id="GO:0047617">
    <property type="term" value="F:fatty acyl-CoA hydrolase activity"/>
    <property type="evidence" value="ECO:0007669"/>
    <property type="project" value="InterPro"/>
</dbReference>